<proteinExistence type="predicted"/>
<dbReference type="AlphaFoldDB" id="G5KD91"/>
<keyword evidence="1" id="KW-0067">ATP-binding</keyword>
<gene>
    <name evidence="1" type="ORF">STRUR_0611</name>
</gene>
<dbReference type="Proteomes" id="UP000005388">
    <property type="component" value="Unassembled WGS sequence"/>
</dbReference>
<keyword evidence="1" id="KW-0547">Nucleotide-binding</keyword>
<dbReference type="eggNOG" id="COG1131">
    <property type="taxonomic scope" value="Bacteria"/>
</dbReference>
<name>G5KD91_9STRE</name>
<dbReference type="GO" id="GO:0005524">
    <property type="term" value="F:ATP binding"/>
    <property type="evidence" value="ECO:0007669"/>
    <property type="project" value="UniProtKB-KW"/>
</dbReference>
<dbReference type="STRING" id="764291.STRUR_0611"/>
<reference evidence="1 2" key="1">
    <citation type="journal article" date="2014" name="Int. J. Syst. Evol. Microbiol.">
        <title>Phylogenomics and the dynamic genome evolution of the genus Streptococcus.</title>
        <authorList>
            <consortium name="The Broad Institute Genome Sequencing Platform"/>
            <person name="Richards V.P."/>
            <person name="Palmer S.R."/>
            <person name="Pavinski Bitar P.D."/>
            <person name="Qin X."/>
            <person name="Weinstock G.M."/>
            <person name="Highlander S.K."/>
            <person name="Town C.D."/>
            <person name="Burne R.A."/>
            <person name="Stanhope M.J."/>
        </authorList>
    </citation>
    <scope>NUCLEOTIDE SEQUENCE [LARGE SCALE GENOMIC DNA]</scope>
    <source>
        <strain evidence="1 2">2285-97</strain>
    </source>
</reference>
<sequence length="53" mass="5912">MDEAELCDQVGLLLGGDIIALDSPRTLKDSYHVDSIEDVFLKTEETFQVKKGK</sequence>
<protein>
    <submittedName>
        <fullName evidence="1">ABC transporter, ATP-binding family protein</fullName>
    </submittedName>
</protein>
<dbReference type="EMBL" id="AEUZ02000001">
    <property type="protein sequence ID" value="EHJ55761.1"/>
    <property type="molecule type" value="Genomic_DNA"/>
</dbReference>
<comment type="caution">
    <text evidence="1">The sequence shown here is derived from an EMBL/GenBank/DDBJ whole genome shotgun (WGS) entry which is preliminary data.</text>
</comment>
<accession>G5KD91</accession>
<evidence type="ECO:0000313" key="1">
    <source>
        <dbReference type="EMBL" id="EHJ55761.1"/>
    </source>
</evidence>
<keyword evidence="2" id="KW-1185">Reference proteome</keyword>
<evidence type="ECO:0000313" key="2">
    <source>
        <dbReference type="Proteomes" id="UP000005388"/>
    </source>
</evidence>
<organism evidence="1 2">
    <name type="scientific">Streptococcus urinalis 2285-97</name>
    <dbReference type="NCBI Taxonomy" id="764291"/>
    <lineage>
        <taxon>Bacteria</taxon>
        <taxon>Bacillati</taxon>
        <taxon>Bacillota</taxon>
        <taxon>Bacilli</taxon>
        <taxon>Lactobacillales</taxon>
        <taxon>Streptococcaceae</taxon>
        <taxon>Streptococcus</taxon>
    </lineage>
</organism>